<dbReference type="PANTHER" id="PTHR21192">
    <property type="entry name" value="NUCLEAR PROTEIN E3-3"/>
    <property type="match status" value="1"/>
</dbReference>
<gene>
    <name evidence="1" type="ORF">SP60_00320</name>
</gene>
<dbReference type="InterPro" id="IPR007523">
    <property type="entry name" value="NDUFAF3/AAMDC"/>
</dbReference>
<accession>A0A0M3TTV4</accession>
<name>A0A0M3TTV4_9GAMM</name>
<dbReference type="STRING" id="1705394.SP60_00320"/>
<evidence type="ECO:0000313" key="1">
    <source>
        <dbReference type="EMBL" id="ALE51835.1"/>
    </source>
</evidence>
<sequence>MEFSQQENNQNSVISVEPGGVQLAHTQLKTPCFISRNFFTETSIHTIEAITKTSLFSLSSQDDIDLLIIGTGTSPQFLSAKQQVEIQQMQIGTESMNSESACRSFNLLLSDVRNVGLLLL</sequence>
<organism evidence="1 2">
    <name type="scientific">Candidatus Thioglobus autotrophicus</name>
    <dbReference type="NCBI Taxonomy" id="1705394"/>
    <lineage>
        <taxon>Bacteria</taxon>
        <taxon>Pseudomonadati</taxon>
        <taxon>Pseudomonadota</taxon>
        <taxon>Gammaproteobacteria</taxon>
        <taxon>Candidatus Pseudothioglobaceae</taxon>
        <taxon>Candidatus Thioglobus</taxon>
    </lineage>
</organism>
<dbReference type="OrthoDB" id="9800373at2"/>
<dbReference type="Pfam" id="PF04430">
    <property type="entry name" value="DUF498"/>
    <property type="match status" value="1"/>
</dbReference>
<dbReference type="KEGG" id="tho:SP60_00320"/>
<dbReference type="RefSeq" id="WP_053950747.1">
    <property type="nucleotide sequence ID" value="NZ_CP010552.1"/>
</dbReference>
<dbReference type="Proteomes" id="UP000058020">
    <property type="component" value="Chromosome"/>
</dbReference>
<dbReference type="Gene3D" id="3.40.1230.10">
    <property type="entry name" value="MTH938-like"/>
    <property type="match status" value="1"/>
</dbReference>
<protein>
    <submittedName>
        <fullName evidence="1">Uncharacterized protein</fullName>
    </submittedName>
</protein>
<dbReference type="PANTHER" id="PTHR21192:SF2">
    <property type="entry name" value="NADH DEHYDROGENASE [UBIQUINONE] 1 ALPHA SUBCOMPLEX ASSEMBLY FACTOR 3"/>
    <property type="match status" value="1"/>
</dbReference>
<dbReference type="AlphaFoldDB" id="A0A0M3TTV4"/>
<dbReference type="SUPFAM" id="SSF64076">
    <property type="entry name" value="MTH938-like"/>
    <property type="match status" value="1"/>
</dbReference>
<keyword evidence="2" id="KW-1185">Reference proteome</keyword>
<evidence type="ECO:0000313" key="2">
    <source>
        <dbReference type="Proteomes" id="UP000058020"/>
    </source>
</evidence>
<dbReference type="CDD" id="cd00248">
    <property type="entry name" value="Mth938-like"/>
    <property type="match status" value="1"/>
</dbReference>
<reference evidence="1 2" key="1">
    <citation type="journal article" date="2015" name="Genome Announc.">
        <title>Genome Sequence of 'Candidatus Thioglobus autotrophica' Strain EF1, a Chemoautotroph from the SUP05 Clade of Marine Gammaproteobacteria.</title>
        <authorList>
            <person name="Shah V."/>
            <person name="Morris R.M."/>
        </authorList>
    </citation>
    <scope>NUCLEOTIDE SEQUENCE [LARGE SCALE GENOMIC DNA]</scope>
    <source>
        <strain evidence="1 2">EF1</strain>
    </source>
</reference>
<dbReference type="InterPro" id="IPR036748">
    <property type="entry name" value="MTH938-like_sf"/>
</dbReference>
<dbReference type="EMBL" id="CP010552">
    <property type="protein sequence ID" value="ALE51835.1"/>
    <property type="molecule type" value="Genomic_DNA"/>
</dbReference>
<proteinExistence type="predicted"/>